<organism evidence="3 5">
    <name type="scientific">Halorubrum ejinorense</name>
    <dbReference type="NCBI Taxonomy" id="425309"/>
    <lineage>
        <taxon>Archaea</taxon>
        <taxon>Methanobacteriati</taxon>
        <taxon>Methanobacteriota</taxon>
        <taxon>Stenosarchaea group</taxon>
        <taxon>Halobacteria</taxon>
        <taxon>Halobacteriales</taxon>
        <taxon>Haloferacaceae</taxon>
        <taxon>Halorubrum</taxon>
    </lineage>
</organism>
<dbReference type="EMBL" id="JBEDNW010000002">
    <property type="protein sequence ID" value="MEZ3166631.1"/>
    <property type="molecule type" value="Genomic_DNA"/>
</dbReference>
<dbReference type="Proteomes" id="UP001567571">
    <property type="component" value="Unassembled WGS sequence"/>
</dbReference>
<reference evidence="3" key="2">
    <citation type="submission" date="2023-12" db="EMBL/GenBank/DDBJ databases">
        <authorList>
            <person name="Sun Q."/>
            <person name="Inoue M."/>
        </authorList>
    </citation>
    <scope>NUCLEOTIDE SEQUENCE</scope>
    <source>
        <strain evidence="3">JCM 14265</strain>
    </source>
</reference>
<protein>
    <submittedName>
        <fullName evidence="4">Zinc-ribbon domain-containing protein</fullName>
    </submittedName>
</protein>
<evidence type="ECO:0000256" key="1">
    <source>
        <dbReference type="SAM" id="Phobius"/>
    </source>
</evidence>
<dbReference type="InterPro" id="IPR026870">
    <property type="entry name" value="Zinc_ribbon_dom"/>
</dbReference>
<comment type="caution">
    <text evidence="3">The sequence shown here is derived from an EMBL/GenBank/DDBJ whole genome shotgun (WGS) entry which is preliminary data.</text>
</comment>
<evidence type="ECO:0000259" key="2">
    <source>
        <dbReference type="Pfam" id="PF13240"/>
    </source>
</evidence>
<evidence type="ECO:0000313" key="3">
    <source>
        <dbReference type="EMBL" id="GAA0550756.1"/>
    </source>
</evidence>
<feature type="transmembrane region" description="Helical" evidence="1">
    <location>
        <begin position="91"/>
        <end position="114"/>
    </location>
</feature>
<dbReference type="EMBL" id="BAAADQ010000015">
    <property type="protein sequence ID" value="GAA0550756.1"/>
    <property type="molecule type" value="Genomic_DNA"/>
</dbReference>
<evidence type="ECO:0000313" key="4">
    <source>
        <dbReference type="EMBL" id="MEZ3166631.1"/>
    </source>
</evidence>
<reference evidence="4 6" key="3">
    <citation type="submission" date="2024-06" db="EMBL/GenBank/DDBJ databases">
        <title>Halorubrum miltondacostae sp. nov., a potential PHA producer isolated from an inland solar saltern in Rio Maior, Portugal.</title>
        <authorList>
            <person name="Albuquerque L."/>
            <person name="Viver T."/>
            <person name="Barroso C."/>
            <person name="Claudino R."/>
            <person name="Galvan M."/>
            <person name="Simoes G."/>
            <person name="Lobo Da Cunha A."/>
            <person name="Egas C."/>
        </authorList>
    </citation>
    <scope>NUCLEOTIDE SEQUENCE [LARGE SCALE GENOMIC DNA]</scope>
    <source>
        <strain evidence="4 6">DSM 18646</strain>
    </source>
</reference>
<reference evidence="3" key="1">
    <citation type="journal article" date="2014" name="Int. J. Syst. Evol. Microbiol.">
        <title>Complete genome sequence of Corynebacterium casei LMG S-19264T (=DSM 44701T), isolated from a smear-ripened cheese.</title>
        <authorList>
            <consortium name="US DOE Joint Genome Institute (JGI-PGF)"/>
            <person name="Walter F."/>
            <person name="Albersmeier A."/>
            <person name="Kalinowski J."/>
            <person name="Ruckert C."/>
        </authorList>
    </citation>
    <scope>NUCLEOTIDE SEQUENCE</scope>
    <source>
        <strain evidence="3">JCM 14265</strain>
    </source>
</reference>
<evidence type="ECO:0000313" key="5">
    <source>
        <dbReference type="Proteomes" id="UP001501425"/>
    </source>
</evidence>
<gene>
    <name evidence="4" type="ORF">ABNG02_04745</name>
    <name evidence="3" type="ORF">GCM10008994_27080</name>
</gene>
<sequence>MPNYCQRCGSELADDASYCPECGTATDYETIDKETSTDNDSWEWSSPRGPFQSPRRALGTLNMIGFVSMLVAIGLNAVGLPITVLPHPLPIAMFVFWFGILVVGLPLWGLLHIVDNVLGFHKTE</sequence>
<keyword evidence="6" id="KW-1185">Reference proteome</keyword>
<proteinExistence type="predicted"/>
<keyword evidence="1" id="KW-0812">Transmembrane</keyword>
<dbReference type="RefSeq" id="WP_343780033.1">
    <property type="nucleotide sequence ID" value="NZ_BAAADQ010000015.1"/>
</dbReference>
<evidence type="ECO:0000313" key="6">
    <source>
        <dbReference type="Proteomes" id="UP001567571"/>
    </source>
</evidence>
<feature type="domain" description="Zinc-ribbon" evidence="2">
    <location>
        <begin position="4"/>
        <end position="25"/>
    </location>
</feature>
<name>A0AAV3SVE8_9EURY</name>
<accession>A0AAV3SVE8</accession>
<dbReference type="Pfam" id="PF13240">
    <property type="entry name" value="Zn_Ribbon_1"/>
    <property type="match status" value="1"/>
</dbReference>
<keyword evidence="1" id="KW-0472">Membrane</keyword>
<feature type="transmembrane region" description="Helical" evidence="1">
    <location>
        <begin position="63"/>
        <end position="85"/>
    </location>
</feature>
<dbReference type="AlphaFoldDB" id="A0AAV3SVE8"/>
<dbReference type="Proteomes" id="UP001501425">
    <property type="component" value="Unassembled WGS sequence"/>
</dbReference>
<keyword evidence="1" id="KW-1133">Transmembrane helix</keyword>